<evidence type="ECO:0000259" key="1">
    <source>
        <dbReference type="Pfam" id="PF12867"/>
    </source>
</evidence>
<dbReference type="SUPFAM" id="SSF109854">
    <property type="entry name" value="DinB/YfiT-like putative metalloenzymes"/>
    <property type="match status" value="1"/>
</dbReference>
<protein>
    <submittedName>
        <fullName evidence="2">DinB family protein</fullName>
    </submittedName>
</protein>
<evidence type="ECO:0000313" key="2">
    <source>
        <dbReference type="EMBL" id="TCK75613.1"/>
    </source>
</evidence>
<dbReference type="InterPro" id="IPR024775">
    <property type="entry name" value="DinB-like"/>
</dbReference>
<dbReference type="RefSeq" id="WP_131991506.1">
    <property type="nucleotide sequence ID" value="NZ_SMGK01000001.1"/>
</dbReference>
<accession>A0A4R1LFG7</accession>
<dbReference type="EMBL" id="SMGK01000001">
    <property type="protein sequence ID" value="TCK75613.1"/>
    <property type="molecule type" value="Genomic_DNA"/>
</dbReference>
<proteinExistence type="predicted"/>
<dbReference type="Gene3D" id="1.20.120.450">
    <property type="entry name" value="dinb family like domain"/>
    <property type="match status" value="1"/>
</dbReference>
<dbReference type="Proteomes" id="UP000295210">
    <property type="component" value="Unassembled WGS sequence"/>
</dbReference>
<name>A0A4R1LFG7_9BACT</name>
<organism evidence="2 3">
    <name type="scientific">Acidipila rosea</name>
    <dbReference type="NCBI Taxonomy" id="768535"/>
    <lineage>
        <taxon>Bacteria</taxon>
        <taxon>Pseudomonadati</taxon>
        <taxon>Acidobacteriota</taxon>
        <taxon>Terriglobia</taxon>
        <taxon>Terriglobales</taxon>
        <taxon>Acidobacteriaceae</taxon>
        <taxon>Acidipila</taxon>
    </lineage>
</organism>
<dbReference type="InterPro" id="IPR034660">
    <property type="entry name" value="DinB/YfiT-like"/>
</dbReference>
<comment type="caution">
    <text evidence="2">The sequence shown here is derived from an EMBL/GenBank/DDBJ whole genome shotgun (WGS) entry which is preliminary data.</text>
</comment>
<dbReference type="Pfam" id="PF12867">
    <property type="entry name" value="DinB_2"/>
    <property type="match status" value="1"/>
</dbReference>
<gene>
    <name evidence="2" type="ORF">C7378_0599</name>
</gene>
<evidence type="ECO:0000313" key="3">
    <source>
        <dbReference type="Proteomes" id="UP000295210"/>
    </source>
</evidence>
<reference evidence="2 3" key="1">
    <citation type="submission" date="2019-03" db="EMBL/GenBank/DDBJ databases">
        <title>Genomic Encyclopedia of Type Strains, Phase IV (KMG-IV): sequencing the most valuable type-strain genomes for metagenomic binning, comparative biology and taxonomic classification.</title>
        <authorList>
            <person name="Goeker M."/>
        </authorList>
    </citation>
    <scope>NUCLEOTIDE SEQUENCE [LARGE SCALE GENOMIC DNA]</scope>
    <source>
        <strain evidence="2 3">DSM 103428</strain>
    </source>
</reference>
<keyword evidence="3" id="KW-1185">Reference proteome</keyword>
<dbReference type="OrthoDB" id="9798830at2"/>
<dbReference type="AlphaFoldDB" id="A0A4R1LFG7"/>
<feature type="domain" description="DinB-like" evidence="1">
    <location>
        <begin position="21"/>
        <end position="148"/>
    </location>
</feature>
<sequence length="160" mass="18094">MATDDRVLREQLVEFLRLGSAHADIEAAFHKFPPEFYGAKSKGASHSAWQLLEHMRFTVHDLLDFSTNAEYVAPKWPEDYWPGSEAPADKAEWDASVKALQEDMAAFEKLVDNPRSNLYARIPWGEGQTLLREVLLAGDHTSYHLGQLVALRKELGAWEG</sequence>